<dbReference type="InterPro" id="IPR000719">
    <property type="entry name" value="Prot_kinase_dom"/>
</dbReference>
<feature type="compositionally biased region" description="Polar residues" evidence="17">
    <location>
        <begin position="393"/>
        <end position="413"/>
    </location>
</feature>
<evidence type="ECO:0000256" key="12">
    <source>
        <dbReference type="ARBA" id="ARBA00023136"/>
    </source>
</evidence>
<keyword evidence="21" id="KW-1185">Reference proteome</keyword>
<evidence type="ECO:0000256" key="10">
    <source>
        <dbReference type="ARBA" id="ARBA00022840"/>
    </source>
</evidence>
<dbReference type="PROSITE" id="PS50011">
    <property type="entry name" value="PROTEIN_KINASE_DOM"/>
    <property type="match status" value="1"/>
</dbReference>
<evidence type="ECO:0000259" key="19">
    <source>
        <dbReference type="PROSITE" id="PS50011"/>
    </source>
</evidence>
<dbReference type="GO" id="GO:0005524">
    <property type="term" value="F:ATP binding"/>
    <property type="evidence" value="ECO:0007669"/>
    <property type="project" value="UniProtKB-UniRule"/>
</dbReference>
<dbReference type="InterPro" id="IPR017441">
    <property type="entry name" value="Protein_kinase_ATP_BS"/>
</dbReference>
<keyword evidence="5" id="KW-0812">Transmembrane</keyword>
<evidence type="ECO:0000256" key="5">
    <source>
        <dbReference type="ARBA" id="ARBA00022692"/>
    </source>
</evidence>
<feature type="region of interest" description="Disordered" evidence="17">
    <location>
        <begin position="386"/>
        <end position="416"/>
    </location>
</feature>
<dbReference type="GO" id="GO:0016020">
    <property type="term" value="C:membrane"/>
    <property type="evidence" value="ECO:0007669"/>
    <property type="project" value="UniProtKB-SubCell"/>
</dbReference>
<dbReference type="CDD" id="cd14066">
    <property type="entry name" value="STKc_IRAK"/>
    <property type="match status" value="1"/>
</dbReference>
<keyword evidence="3" id="KW-0597">Phosphoprotein</keyword>
<dbReference type="Proteomes" id="UP000652761">
    <property type="component" value="Unassembled WGS sequence"/>
</dbReference>
<dbReference type="SUPFAM" id="SSF56112">
    <property type="entry name" value="Protein kinase-like (PK-like)"/>
    <property type="match status" value="1"/>
</dbReference>
<dbReference type="InterPro" id="IPR008271">
    <property type="entry name" value="Ser/Thr_kinase_AS"/>
</dbReference>
<sequence>MFLFVLASRGWTVSAGTGSVGDVNPRLQNANNDFPGGKAERFRRGRKRWEWSIYGFPLPLWLLLMLFVSKEPRVIVDTRVQTAAGGSSSGKNVRFFSYNELMSATGNFHWGNKIGRGGFGTVYKGTLKSGKQVAVKVLGAESKQGVGEFLTEIDTITNVRHLNLVALVGCCIQGNHRILVYDYAENGSLDRALLRSETSKLDWSRRSAICLGTARGLMFLHEELEPPIVHRDIKASNILLDKNFIPKIGDFGLAKLFPDNVTHISTRVAGTIGYLAPEYALGGRLTKKADIYSFGVLVLEIVSGRSSAKSSWTGTEKFLLEWTWQLYKEGRLLELVDANLVEYPEEEVLRHIKVALFCTQEAVNRRPSMLQVVEMLSKPLRLHETELTPPGLTRSTGTSGDLKVINSTNSPMKSSSSTSSIIAVSSVSVGSSEIIPR</sequence>
<evidence type="ECO:0000313" key="20">
    <source>
        <dbReference type="EMBL" id="MQM02998.1"/>
    </source>
</evidence>
<keyword evidence="9" id="KW-0418">Kinase</keyword>
<keyword evidence="11" id="KW-1133">Transmembrane helix</keyword>
<evidence type="ECO:0000256" key="18">
    <source>
        <dbReference type="SAM" id="SignalP"/>
    </source>
</evidence>
<evidence type="ECO:0000256" key="14">
    <source>
        <dbReference type="ARBA" id="ARBA00023180"/>
    </source>
</evidence>
<dbReference type="InterPro" id="IPR001245">
    <property type="entry name" value="Ser-Thr/Tyr_kinase_cat_dom"/>
</dbReference>
<keyword evidence="12" id="KW-0472">Membrane</keyword>
<organism evidence="20 21">
    <name type="scientific">Colocasia esculenta</name>
    <name type="common">Wild taro</name>
    <name type="synonym">Arum esculentum</name>
    <dbReference type="NCBI Taxonomy" id="4460"/>
    <lineage>
        <taxon>Eukaryota</taxon>
        <taxon>Viridiplantae</taxon>
        <taxon>Streptophyta</taxon>
        <taxon>Embryophyta</taxon>
        <taxon>Tracheophyta</taxon>
        <taxon>Spermatophyta</taxon>
        <taxon>Magnoliopsida</taxon>
        <taxon>Liliopsida</taxon>
        <taxon>Araceae</taxon>
        <taxon>Aroideae</taxon>
        <taxon>Colocasieae</taxon>
        <taxon>Colocasia</taxon>
    </lineage>
</organism>
<evidence type="ECO:0000313" key="21">
    <source>
        <dbReference type="Proteomes" id="UP000652761"/>
    </source>
</evidence>
<dbReference type="Gene3D" id="1.10.510.10">
    <property type="entry name" value="Transferase(Phosphotransferase) domain 1"/>
    <property type="match status" value="1"/>
</dbReference>
<proteinExistence type="inferred from homology"/>
<feature type="domain" description="Protein kinase" evidence="19">
    <location>
        <begin position="108"/>
        <end position="386"/>
    </location>
</feature>
<comment type="subcellular location">
    <subcellularLocation>
        <location evidence="1">Membrane</location>
        <topology evidence="1">Single-pass membrane protein</topology>
    </subcellularLocation>
</comment>
<dbReference type="PROSITE" id="PS00108">
    <property type="entry name" value="PROTEIN_KINASE_ST"/>
    <property type="match status" value="1"/>
</dbReference>
<dbReference type="OrthoDB" id="4062651at2759"/>
<dbReference type="PANTHER" id="PTHR47973">
    <property type="entry name" value="CYSTEINE-RICH RECEPTOR-LIKE PROTEIN KINASE 3"/>
    <property type="match status" value="1"/>
</dbReference>
<dbReference type="SMART" id="SM00220">
    <property type="entry name" value="S_TKc"/>
    <property type="match status" value="1"/>
</dbReference>
<evidence type="ECO:0000256" key="1">
    <source>
        <dbReference type="ARBA" id="ARBA00004167"/>
    </source>
</evidence>
<evidence type="ECO:0000256" key="8">
    <source>
        <dbReference type="ARBA" id="ARBA00022741"/>
    </source>
</evidence>
<keyword evidence="13" id="KW-0675">Receptor</keyword>
<dbReference type="Gene3D" id="3.30.200.20">
    <property type="entry name" value="Phosphorylase Kinase, domain 1"/>
    <property type="match status" value="1"/>
</dbReference>
<dbReference type="FunFam" id="1.10.510.10:FF:000044">
    <property type="entry name" value="Putative LRR receptor-like serine/threonine-protein kinase"/>
    <property type="match status" value="1"/>
</dbReference>
<evidence type="ECO:0000256" key="9">
    <source>
        <dbReference type="ARBA" id="ARBA00022777"/>
    </source>
</evidence>
<dbReference type="AlphaFoldDB" id="A0A843W7N4"/>
<dbReference type="FunFam" id="3.30.200.20:FF:000225">
    <property type="entry name" value="cold-responsive protein kinase 1"/>
    <property type="match status" value="1"/>
</dbReference>
<dbReference type="EMBL" id="NMUH01002958">
    <property type="protein sequence ID" value="MQM02998.1"/>
    <property type="molecule type" value="Genomic_DNA"/>
</dbReference>
<keyword evidence="6 18" id="KW-0732">Signal</keyword>
<keyword evidence="8 15" id="KW-0547">Nucleotide-binding</keyword>
<keyword evidence="10 15" id="KW-0067">ATP-binding</keyword>
<evidence type="ECO:0000256" key="7">
    <source>
        <dbReference type="ARBA" id="ARBA00022737"/>
    </source>
</evidence>
<accession>A0A843W7N4</accession>
<feature type="chain" id="PRO_5032289974" description="Protein kinase domain-containing protein" evidence="18">
    <location>
        <begin position="16"/>
        <end position="437"/>
    </location>
</feature>
<evidence type="ECO:0000256" key="16">
    <source>
        <dbReference type="RuleBase" id="RU000304"/>
    </source>
</evidence>
<feature type="binding site" evidence="15">
    <location>
        <position position="136"/>
    </location>
    <ligand>
        <name>ATP</name>
        <dbReference type="ChEBI" id="CHEBI:30616"/>
    </ligand>
</feature>
<feature type="signal peptide" evidence="18">
    <location>
        <begin position="1"/>
        <end position="15"/>
    </location>
</feature>
<comment type="caution">
    <text evidence="20">The sequence shown here is derived from an EMBL/GenBank/DDBJ whole genome shotgun (WGS) entry which is preliminary data.</text>
</comment>
<evidence type="ECO:0000256" key="4">
    <source>
        <dbReference type="ARBA" id="ARBA00022679"/>
    </source>
</evidence>
<evidence type="ECO:0000256" key="2">
    <source>
        <dbReference type="ARBA" id="ARBA00022527"/>
    </source>
</evidence>
<dbReference type="InterPro" id="IPR011009">
    <property type="entry name" value="Kinase-like_dom_sf"/>
</dbReference>
<evidence type="ECO:0000256" key="3">
    <source>
        <dbReference type="ARBA" id="ARBA00022553"/>
    </source>
</evidence>
<keyword evidence="14" id="KW-0325">Glycoprotein</keyword>
<protein>
    <recommendedName>
        <fullName evidence="19">Protein kinase domain-containing protein</fullName>
    </recommendedName>
</protein>
<name>A0A843W7N4_COLES</name>
<dbReference type="GO" id="GO:0004674">
    <property type="term" value="F:protein serine/threonine kinase activity"/>
    <property type="evidence" value="ECO:0007669"/>
    <property type="project" value="UniProtKB-KW"/>
</dbReference>
<dbReference type="PROSITE" id="PS00107">
    <property type="entry name" value="PROTEIN_KINASE_ATP"/>
    <property type="match status" value="1"/>
</dbReference>
<keyword evidence="2 16" id="KW-0723">Serine/threonine-protein kinase</keyword>
<dbReference type="InterPro" id="IPR052059">
    <property type="entry name" value="CR_Ser/Thr_kinase"/>
</dbReference>
<evidence type="ECO:0000256" key="6">
    <source>
        <dbReference type="ARBA" id="ARBA00022729"/>
    </source>
</evidence>
<keyword evidence="4" id="KW-0808">Transferase</keyword>
<evidence type="ECO:0000256" key="17">
    <source>
        <dbReference type="SAM" id="MobiDB-lite"/>
    </source>
</evidence>
<reference evidence="20" key="1">
    <citation type="submission" date="2017-07" db="EMBL/GenBank/DDBJ databases">
        <title>Taro Niue Genome Assembly and Annotation.</title>
        <authorList>
            <person name="Atibalentja N."/>
            <person name="Keating K."/>
            <person name="Fields C.J."/>
        </authorList>
    </citation>
    <scope>NUCLEOTIDE SEQUENCE</scope>
    <source>
        <strain evidence="20">Niue_2</strain>
        <tissue evidence="20">Leaf</tissue>
    </source>
</reference>
<comment type="similarity">
    <text evidence="16">Belongs to the protein kinase superfamily.</text>
</comment>
<dbReference type="Pfam" id="PF07714">
    <property type="entry name" value="PK_Tyr_Ser-Thr"/>
    <property type="match status" value="1"/>
</dbReference>
<evidence type="ECO:0000256" key="15">
    <source>
        <dbReference type="PROSITE-ProRule" id="PRU10141"/>
    </source>
</evidence>
<evidence type="ECO:0000256" key="11">
    <source>
        <dbReference type="ARBA" id="ARBA00022989"/>
    </source>
</evidence>
<evidence type="ECO:0000256" key="13">
    <source>
        <dbReference type="ARBA" id="ARBA00023170"/>
    </source>
</evidence>
<keyword evidence="7" id="KW-0677">Repeat</keyword>
<gene>
    <name evidence="20" type="ORF">Taro_035774</name>
</gene>